<keyword evidence="1" id="KW-0611">Plant defense</keyword>
<evidence type="ECO:0000313" key="4">
    <source>
        <dbReference type="Proteomes" id="UP000826656"/>
    </source>
</evidence>
<dbReference type="SUPFAM" id="SSF52058">
    <property type="entry name" value="L domain-like"/>
    <property type="match status" value="1"/>
</dbReference>
<comment type="caution">
    <text evidence="3">The sequence shown here is derived from an EMBL/GenBank/DDBJ whole genome shotgun (WGS) entry which is preliminary data.</text>
</comment>
<dbReference type="Proteomes" id="UP000826656">
    <property type="component" value="Unassembled WGS sequence"/>
</dbReference>
<sequence>MAPLRVCPTTCGGFSGSNILGSHCQKILNLKGLFISISGGVYCMIYGQKKELLLCLRWLDLSFSSRLMQTPNFTGMPKLECLNLEKCSSLKKVHSSLGDCKNLIKLNLYCCERLESFPCVNVKSLEHLNLEGCQSLEKFPEILGRMKSKLEIKVKGIGIREIPSSIIQHQAYLTNLDLSIMEKLIALSSRIGMLKGLVKLDMLWCPKLKNFPEDIGDLENLEELDASYTRISQPPSSIVRLNKLKSLSFSGQCLEDGVSLCSLR</sequence>
<gene>
    <name evidence="3" type="ORF">KY290_027316</name>
</gene>
<dbReference type="PANTHER" id="PTHR16083:SF52">
    <property type="entry name" value="TMV RESISTANCE PROTEIN N-LIKE"/>
    <property type="match status" value="1"/>
</dbReference>
<reference evidence="3 4" key="1">
    <citation type="journal article" date="2021" name="bioRxiv">
        <title>Chromosome-scale and haplotype-resolved genome assembly of a tetraploid potato cultivar.</title>
        <authorList>
            <person name="Sun H."/>
            <person name="Jiao W.-B."/>
            <person name="Krause K."/>
            <person name="Campoy J.A."/>
            <person name="Goel M."/>
            <person name="Folz-Donahue K."/>
            <person name="Kukat C."/>
            <person name="Huettel B."/>
            <person name="Schneeberger K."/>
        </authorList>
    </citation>
    <scope>NUCLEOTIDE SEQUENCE [LARGE SCALE GENOMIC DNA]</scope>
    <source>
        <strain evidence="3">SolTubOtavaFocal</strain>
        <tissue evidence="3">Leaves</tissue>
    </source>
</reference>
<protein>
    <recommendedName>
        <fullName evidence="2">Disease resistance protein RPS4B/Roq1-like leucine-rich repeats domain-containing protein</fullName>
    </recommendedName>
</protein>
<evidence type="ECO:0000313" key="3">
    <source>
        <dbReference type="EMBL" id="KAH0748084.1"/>
    </source>
</evidence>
<name>A0ABQ7UF83_SOLTU</name>
<feature type="domain" description="Disease resistance protein RPS4B/Roq1-like leucine-rich repeats" evidence="2">
    <location>
        <begin position="123"/>
        <end position="210"/>
    </location>
</feature>
<evidence type="ECO:0000259" key="2">
    <source>
        <dbReference type="Pfam" id="PF23286"/>
    </source>
</evidence>
<dbReference type="Gene3D" id="3.80.10.10">
    <property type="entry name" value="Ribonuclease Inhibitor"/>
    <property type="match status" value="2"/>
</dbReference>
<keyword evidence="4" id="KW-1185">Reference proteome</keyword>
<proteinExistence type="predicted"/>
<dbReference type="InterPro" id="IPR058546">
    <property type="entry name" value="RPS4B/Roq1-like_LRR"/>
</dbReference>
<evidence type="ECO:0000256" key="1">
    <source>
        <dbReference type="ARBA" id="ARBA00022821"/>
    </source>
</evidence>
<dbReference type="Pfam" id="PF23286">
    <property type="entry name" value="LRR_13"/>
    <property type="match status" value="1"/>
</dbReference>
<dbReference type="InterPro" id="IPR032675">
    <property type="entry name" value="LRR_dom_sf"/>
</dbReference>
<accession>A0ABQ7UF83</accession>
<dbReference type="EMBL" id="JAIVGD010000019">
    <property type="protein sequence ID" value="KAH0748084.1"/>
    <property type="molecule type" value="Genomic_DNA"/>
</dbReference>
<organism evidence="3 4">
    <name type="scientific">Solanum tuberosum</name>
    <name type="common">Potato</name>
    <dbReference type="NCBI Taxonomy" id="4113"/>
    <lineage>
        <taxon>Eukaryota</taxon>
        <taxon>Viridiplantae</taxon>
        <taxon>Streptophyta</taxon>
        <taxon>Embryophyta</taxon>
        <taxon>Tracheophyta</taxon>
        <taxon>Spermatophyta</taxon>
        <taxon>Magnoliopsida</taxon>
        <taxon>eudicotyledons</taxon>
        <taxon>Gunneridae</taxon>
        <taxon>Pentapetalae</taxon>
        <taxon>asterids</taxon>
        <taxon>lamiids</taxon>
        <taxon>Solanales</taxon>
        <taxon>Solanaceae</taxon>
        <taxon>Solanoideae</taxon>
        <taxon>Solaneae</taxon>
        <taxon>Solanum</taxon>
    </lineage>
</organism>
<dbReference type="PANTHER" id="PTHR16083">
    <property type="entry name" value="LEUCINE RICH REPEAT CONTAINING PROTEIN"/>
    <property type="match status" value="1"/>
</dbReference>